<dbReference type="InterPro" id="IPR049704">
    <property type="entry name" value="Aminotrans_3_PPA_site"/>
</dbReference>
<proteinExistence type="inferred from homology"/>
<evidence type="ECO:0000313" key="7">
    <source>
        <dbReference type="EMBL" id="GFE81791.1"/>
    </source>
</evidence>
<organism evidence="7 8">
    <name type="scientific">Steroidobacter agaridevorans</name>
    <dbReference type="NCBI Taxonomy" id="2695856"/>
    <lineage>
        <taxon>Bacteria</taxon>
        <taxon>Pseudomonadati</taxon>
        <taxon>Pseudomonadota</taxon>
        <taxon>Gammaproteobacteria</taxon>
        <taxon>Steroidobacterales</taxon>
        <taxon>Steroidobacteraceae</taxon>
        <taxon>Steroidobacter</taxon>
    </lineage>
</organism>
<evidence type="ECO:0000256" key="5">
    <source>
        <dbReference type="ARBA" id="ARBA00022898"/>
    </source>
</evidence>
<evidence type="ECO:0000256" key="1">
    <source>
        <dbReference type="ARBA" id="ARBA00001933"/>
    </source>
</evidence>
<dbReference type="SUPFAM" id="SSF53383">
    <property type="entry name" value="PLP-dependent transferases"/>
    <property type="match status" value="1"/>
</dbReference>
<keyword evidence="5 6" id="KW-0663">Pyridoxal phosphate</keyword>
<dbReference type="PANTHER" id="PTHR43094:SF1">
    <property type="entry name" value="AMINOTRANSFERASE CLASS-III"/>
    <property type="match status" value="1"/>
</dbReference>
<accession>A0A829YG52</accession>
<name>A0A829YG52_9GAMM</name>
<dbReference type="CDD" id="cd00610">
    <property type="entry name" value="OAT_like"/>
    <property type="match status" value="1"/>
</dbReference>
<comment type="cofactor">
    <cofactor evidence="1">
        <name>pyridoxal 5'-phosphate</name>
        <dbReference type="ChEBI" id="CHEBI:597326"/>
    </cofactor>
</comment>
<dbReference type="GO" id="GO:0008483">
    <property type="term" value="F:transaminase activity"/>
    <property type="evidence" value="ECO:0007669"/>
    <property type="project" value="UniProtKB-KW"/>
</dbReference>
<dbReference type="InterPro" id="IPR005814">
    <property type="entry name" value="Aminotrans_3"/>
</dbReference>
<dbReference type="PANTHER" id="PTHR43094">
    <property type="entry name" value="AMINOTRANSFERASE"/>
    <property type="match status" value="1"/>
</dbReference>
<keyword evidence="4 7" id="KW-0808">Transferase</keyword>
<dbReference type="PIRSF" id="PIRSF000521">
    <property type="entry name" value="Transaminase_4ab_Lys_Orn"/>
    <property type="match status" value="1"/>
</dbReference>
<evidence type="ECO:0000256" key="3">
    <source>
        <dbReference type="ARBA" id="ARBA00022576"/>
    </source>
</evidence>
<dbReference type="InterPro" id="IPR015424">
    <property type="entry name" value="PyrdxlP-dep_Trfase"/>
</dbReference>
<dbReference type="Gene3D" id="3.40.640.10">
    <property type="entry name" value="Type I PLP-dependent aspartate aminotransferase-like (Major domain)"/>
    <property type="match status" value="1"/>
</dbReference>
<dbReference type="PROSITE" id="PS00600">
    <property type="entry name" value="AA_TRANSFER_CLASS_3"/>
    <property type="match status" value="1"/>
</dbReference>
<comment type="similarity">
    <text evidence="2 6">Belongs to the class-III pyridoxal-phosphate-dependent aminotransferase family.</text>
</comment>
<keyword evidence="8" id="KW-1185">Reference proteome</keyword>
<keyword evidence="3 7" id="KW-0032">Aminotransferase</keyword>
<evidence type="ECO:0000256" key="6">
    <source>
        <dbReference type="RuleBase" id="RU003560"/>
    </source>
</evidence>
<dbReference type="FunFam" id="3.40.640.10:FF:000014">
    <property type="entry name" value="Adenosylmethionine-8-amino-7-oxononanoate aminotransferase, probable"/>
    <property type="match status" value="1"/>
</dbReference>
<dbReference type="InterPro" id="IPR015421">
    <property type="entry name" value="PyrdxlP-dep_Trfase_major"/>
</dbReference>
<protein>
    <submittedName>
        <fullName evidence="7">Aspartate aminotransferase family protein</fullName>
    </submittedName>
</protein>
<dbReference type="RefSeq" id="WP_161813405.1">
    <property type="nucleotide sequence ID" value="NZ_BLJN01000003.1"/>
</dbReference>
<evidence type="ECO:0000313" key="8">
    <source>
        <dbReference type="Proteomes" id="UP000445000"/>
    </source>
</evidence>
<dbReference type="Pfam" id="PF00202">
    <property type="entry name" value="Aminotran_3"/>
    <property type="match status" value="1"/>
</dbReference>
<reference evidence="8" key="1">
    <citation type="submission" date="2020-01" db="EMBL/GenBank/DDBJ databases">
        <title>'Steroidobacter agaridevorans' sp. nov., agar-degrading bacteria isolated from rhizosphere soils.</title>
        <authorList>
            <person name="Ikenaga M."/>
            <person name="Kataoka M."/>
            <person name="Murouchi A."/>
            <person name="Katsuragi S."/>
            <person name="Sakai M."/>
        </authorList>
    </citation>
    <scope>NUCLEOTIDE SEQUENCE [LARGE SCALE GENOMIC DNA]</scope>
    <source>
        <strain evidence="8">YU21-B</strain>
    </source>
</reference>
<dbReference type="Proteomes" id="UP000445000">
    <property type="component" value="Unassembled WGS sequence"/>
</dbReference>
<dbReference type="Gene3D" id="3.90.1150.10">
    <property type="entry name" value="Aspartate Aminotransferase, domain 1"/>
    <property type="match status" value="1"/>
</dbReference>
<dbReference type="InterPro" id="IPR015422">
    <property type="entry name" value="PyrdxlP-dep_Trfase_small"/>
</dbReference>
<dbReference type="GO" id="GO:0005829">
    <property type="term" value="C:cytosol"/>
    <property type="evidence" value="ECO:0007669"/>
    <property type="project" value="TreeGrafter"/>
</dbReference>
<comment type="caution">
    <text evidence="7">The sequence shown here is derived from an EMBL/GenBank/DDBJ whole genome shotgun (WGS) entry which is preliminary data.</text>
</comment>
<dbReference type="EMBL" id="BLJN01000003">
    <property type="protein sequence ID" value="GFE81791.1"/>
    <property type="molecule type" value="Genomic_DNA"/>
</dbReference>
<evidence type="ECO:0000256" key="4">
    <source>
        <dbReference type="ARBA" id="ARBA00022679"/>
    </source>
</evidence>
<evidence type="ECO:0000256" key="2">
    <source>
        <dbReference type="ARBA" id="ARBA00008954"/>
    </source>
</evidence>
<gene>
    <name evidence="7" type="ORF">GCM10011487_37910</name>
</gene>
<dbReference type="AlphaFoldDB" id="A0A829YG52"/>
<sequence>MAQTVRSTQDYRALDVAHHVHPFTDQKALAGKGVRIITRAEGAYVWDSDGNKILDGMAGLWCVNVGYGRKELVDAATQQLQTLPYYNSFFQTSTPSQIELGKVLAEVTPPGLKHFFYTNSGSEANDTVIRLARHYWRVKGKPTKRTFIARNLGYHGSTLAAVSLGGMSHMHALDGQLLPEFAHIAHPHYYTQGAGLSLEEYGLKAARLLEEKILELGADNVAAFIGEPVQGAGGVYEPPPGYWAEIQRICRKYDVLVVADEVICGFGRTGQWFGSQTYGIDPDLMPMAKGLSSGYLPIAGVAIHDRIWKEINEGGALAHGYTYSGHPASCAVAIANIQLMRSEGLVERVREEIAPYFRKCLQELAASHPIVGEIRGVGLIAAIQLVKDKQSREIFTTQDDAANFCRDVAANNGLIMRAVYQSMVLSPPLIITKAQVDELTEKARKALDETAKKFGLQKL</sequence>
<dbReference type="NCBIfam" id="NF005682">
    <property type="entry name" value="PRK07480.1"/>
    <property type="match status" value="1"/>
</dbReference>
<dbReference type="GO" id="GO:0030170">
    <property type="term" value="F:pyridoxal phosphate binding"/>
    <property type="evidence" value="ECO:0007669"/>
    <property type="project" value="InterPro"/>
</dbReference>